<name>A0A820S2L6_9BILA</name>
<reference evidence="1" key="1">
    <citation type="submission" date="2021-02" db="EMBL/GenBank/DDBJ databases">
        <authorList>
            <person name="Nowell W R."/>
        </authorList>
    </citation>
    <scope>NUCLEOTIDE SEQUENCE</scope>
</reference>
<comment type="caution">
    <text evidence="1">The sequence shown here is derived from an EMBL/GenBank/DDBJ whole genome shotgun (WGS) entry which is preliminary data.</text>
</comment>
<proteinExistence type="predicted"/>
<feature type="non-terminal residue" evidence="1">
    <location>
        <position position="1"/>
    </location>
</feature>
<sequence>PPLGIFRLPSNLWIRIRNDMHKYLIEKDIDNVPCIYL</sequence>
<dbReference type="Proteomes" id="UP000663881">
    <property type="component" value="Unassembled WGS sequence"/>
</dbReference>
<evidence type="ECO:0000313" key="1">
    <source>
        <dbReference type="EMBL" id="CAF4447384.1"/>
    </source>
</evidence>
<evidence type="ECO:0000313" key="2">
    <source>
        <dbReference type="Proteomes" id="UP000663881"/>
    </source>
</evidence>
<accession>A0A820S2L6</accession>
<protein>
    <submittedName>
        <fullName evidence="1">Uncharacterized protein</fullName>
    </submittedName>
</protein>
<dbReference type="AlphaFoldDB" id="A0A820S2L6"/>
<organism evidence="1 2">
    <name type="scientific">Adineta steineri</name>
    <dbReference type="NCBI Taxonomy" id="433720"/>
    <lineage>
        <taxon>Eukaryota</taxon>
        <taxon>Metazoa</taxon>
        <taxon>Spiralia</taxon>
        <taxon>Gnathifera</taxon>
        <taxon>Rotifera</taxon>
        <taxon>Eurotatoria</taxon>
        <taxon>Bdelloidea</taxon>
        <taxon>Adinetida</taxon>
        <taxon>Adinetidae</taxon>
        <taxon>Adineta</taxon>
    </lineage>
</organism>
<gene>
    <name evidence="1" type="ORF">OKA104_LOCUS53967</name>
</gene>
<dbReference type="EMBL" id="CAJOAY010034800">
    <property type="protein sequence ID" value="CAF4447384.1"/>
    <property type="molecule type" value="Genomic_DNA"/>
</dbReference>